<dbReference type="InterPro" id="IPR015813">
    <property type="entry name" value="Pyrv/PenolPyrv_kinase-like_dom"/>
</dbReference>
<feature type="domain" description="HpcH/HpaI aldolase/citrate lyase" evidence="2">
    <location>
        <begin position="18"/>
        <end position="94"/>
    </location>
</feature>
<dbReference type="RefSeq" id="WP_375166456.1">
    <property type="nucleotide sequence ID" value="NZ_JAVLSF010001485.1"/>
</dbReference>
<dbReference type="Proteomes" id="UP001268610">
    <property type="component" value="Unassembled WGS sequence"/>
</dbReference>
<dbReference type="AlphaFoldDB" id="A0AAJ2H497"/>
<dbReference type="Gene3D" id="3.20.20.60">
    <property type="entry name" value="Phosphoenolpyruvate-binding domains"/>
    <property type="match status" value="1"/>
</dbReference>
<keyword evidence="1" id="KW-0479">Metal-binding</keyword>
<sequence length="102" mass="10824">ARAFLTAKLPELLDLRGRTAHGAVQVRVNAEGTPWHDRDLEAVIALPAEVELRAPKIDGAGDVERLRAAIGDRRIHALLETARGVEAAFEIAEAGVATIGLG</sequence>
<organism evidence="3 4">
    <name type="scientific">Rhizobium hidalgonense</name>
    <dbReference type="NCBI Taxonomy" id="1538159"/>
    <lineage>
        <taxon>Bacteria</taxon>
        <taxon>Pseudomonadati</taxon>
        <taxon>Pseudomonadota</taxon>
        <taxon>Alphaproteobacteria</taxon>
        <taxon>Hyphomicrobiales</taxon>
        <taxon>Rhizobiaceae</taxon>
        <taxon>Rhizobium/Agrobacterium group</taxon>
        <taxon>Rhizobium</taxon>
    </lineage>
</organism>
<accession>A0AAJ2H497</accession>
<name>A0AAJ2H497_9HYPH</name>
<gene>
    <name evidence="3" type="ORF">RJJ65_41455</name>
</gene>
<comment type="caution">
    <text evidence="3">The sequence shown here is derived from an EMBL/GenBank/DDBJ whole genome shotgun (WGS) entry which is preliminary data.</text>
</comment>
<evidence type="ECO:0000256" key="1">
    <source>
        <dbReference type="ARBA" id="ARBA00022723"/>
    </source>
</evidence>
<dbReference type="EMBL" id="JAVLSF010001485">
    <property type="protein sequence ID" value="MDR9779020.1"/>
    <property type="molecule type" value="Genomic_DNA"/>
</dbReference>
<feature type="non-terminal residue" evidence="3">
    <location>
        <position position="102"/>
    </location>
</feature>
<reference evidence="3" key="1">
    <citation type="submission" date="2023-04" db="EMBL/GenBank/DDBJ databases">
        <title>Genomic characterization of faba bean (Vicia faba) microsymbionts in Mexican soils.</title>
        <authorList>
            <person name="Rivera Orduna F.N."/>
            <person name="Guevara-Luna J."/>
            <person name="Yan J."/>
            <person name="Arroyo-Herrera I."/>
            <person name="Li Y."/>
            <person name="Vasquez-Murrieta M.S."/>
            <person name="Wang E.T."/>
        </authorList>
    </citation>
    <scope>NUCLEOTIDE SEQUENCE</scope>
    <source>
        <strain evidence="3">CH26</strain>
    </source>
</reference>
<dbReference type="GO" id="GO:0046872">
    <property type="term" value="F:metal ion binding"/>
    <property type="evidence" value="ECO:0007669"/>
    <property type="project" value="UniProtKB-KW"/>
</dbReference>
<evidence type="ECO:0000259" key="2">
    <source>
        <dbReference type="Pfam" id="PF03328"/>
    </source>
</evidence>
<dbReference type="InterPro" id="IPR005000">
    <property type="entry name" value="Aldolase/citrate-lyase_domain"/>
</dbReference>
<dbReference type="GO" id="GO:0003824">
    <property type="term" value="F:catalytic activity"/>
    <property type="evidence" value="ECO:0007669"/>
    <property type="project" value="InterPro"/>
</dbReference>
<evidence type="ECO:0000313" key="4">
    <source>
        <dbReference type="Proteomes" id="UP001268610"/>
    </source>
</evidence>
<feature type="non-terminal residue" evidence="3">
    <location>
        <position position="1"/>
    </location>
</feature>
<dbReference type="InterPro" id="IPR040442">
    <property type="entry name" value="Pyrv_kinase-like_dom_sf"/>
</dbReference>
<dbReference type="Pfam" id="PF03328">
    <property type="entry name" value="HpcH_HpaI"/>
    <property type="match status" value="1"/>
</dbReference>
<protein>
    <recommendedName>
        <fullName evidence="2">HpcH/HpaI aldolase/citrate lyase domain-containing protein</fullName>
    </recommendedName>
</protein>
<evidence type="ECO:0000313" key="3">
    <source>
        <dbReference type="EMBL" id="MDR9779020.1"/>
    </source>
</evidence>
<dbReference type="SUPFAM" id="SSF51621">
    <property type="entry name" value="Phosphoenolpyruvate/pyruvate domain"/>
    <property type="match status" value="1"/>
</dbReference>
<proteinExistence type="predicted"/>